<name>A0ABS5BLE4_9BACT</name>
<evidence type="ECO:0000313" key="2">
    <source>
        <dbReference type="Proteomes" id="UP000676565"/>
    </source>
</evidence>
<evidence type="ECO:0000313" key="1">
    <source>
        <dbReference type="EMBL" id="MBP3954535.1"/>
    </source>
</evidence>
<dbReference type="SUPFAM" id="SSF52047">
    <property type="entry name" value="RNI-like"/>
    <property type="match status" value="1"/>
</dbReference>
<dbReference type="RefSeq" id="WP_210652660.1">
    <property type="nucleotide sequence ID" value="NZ_JAGKQQ010000001.1"/>
</dbReference>
<dbReference type="EMBL" id="JAGKQQ010000001">
    <property type="protein sequence ID" value="MBP3954535.1"/>
    <property type="molecule type" value="Genomic_DNA"/>
</dbReference>
<dbReference type="Gene3D" id="3.80.10.10">
    <property type="entry name" value="Ribonuclease Inhibitor"/>
    <property type="match status" value="1"/>
</dbReference>
<reference evidence="1 2" key="1">
    <citation type="submission" date="2021-04" db="EMBL/GenBank/DDBJ databases">
        <authorList>
            <person name="Ivanova A."/>
        </authorList>
    </citation>
    <scope>NUCLEOTIDE SEQUENCE [LARGE SCALE GENOMIC DNA]</scope>
    <source>
        <strain evidence="1 2">G18</strain>
    </source>
</reference>
<proteinExistence type="predicted"/>
<organism evidence="1 2">
    <name type="scientific">Gemmata palustris</name>
    <dbReference type="NCBI Taxonomy" id="2822762"/>
    <lineage>
        <taxon>Bacteria</taxon>
        <taxon>Pseudomonadati</taxon>
        <taxon>Planctomycetota</taxon>
        <taxon>Planctomycetia</taxon>
        <taxon>Gemmatales</taxon>
        <taxon>Gemmataceae</taxon>
        <taxon>Gemmata</taxon>
    </lineage>
</organism>
<comment type="caution">
    <text evidence="1">The sequence shown here is derived from an EMBL/GenBank/DDBJ whole genome shotgun (WGS) entry which is preliminary data.</text>
</comment>
<dbReference type="Proteomes" id="UP000676565">
    <property type="component" value="Unassembled WGS sequence"/>
</dbReference>
<gene>
    <name evidence="1" type="ORF">J8F10_04465</name>
</gene>
<dbReference type="InterPro" id="IPR032675">
    <property type="entry name" value="LRR_dom_sf"/>
</dbReference>
<keyword evidence="2" id="KW-1185">Reference proteome</keyword>
<sequence length="426" mass="47878">MSADAPRLENPELLAAIIATPDEDTPRLMYADWLQENGNDARAEFIRLHIEWDRRPHYAPPNEDLKRRLIAAWEAAGLKTEGAIFERGFDSVAAFRECSDLREHGASVFGSKPVRVLYLDEGWLTTEEDDNERAQAFAELLPILGGLTGLGASDNRYVLADFAEELLQSPRASALRMLDFGPCAGVWDCERIATAKDLTSLLVLDCSAAWEFDCKATVGPLVGAAHLRSLVALRFGMANDVEGFIGPDEIQTLVQSPCFTNLRQLVLNGQVLFDDEAVRRLLHWGHIGQLEVLEISRTQVGAEGLLELSRCRQLTNLRRLVIEGYKLEPQAIARLLDSPHLRGLRELYIHSLEEQQLPEELSERLADRFGTFTVEGMIHDPPPVCVEDRIRGRYRLMDGSGYHYLGRDSNRDPKTNQILHPEYAIL</sequence>
<dbReference type="InterPro" id="IPR014338">
    <property type="entry name" value="CHP02996_rpt-companion-dom"/>
</dbReference>
<dbReference type="NCBIfam" id="TIGR02996">
    <property type="entry name" value="rpt_mate_G_obs"/>
    <property type="match status" value="1"/>
</dbReference>
<protein>
    <submittedName>
        <fullName evidence="1">TIGR02996 domain-containing protein</fullName>
    </submittedName>
</protein>
<accession>A0ABS5BLE4</accession>